<keyword evidence="1" id="KW-0472">Membrane</keyword>
<reference evidence="2" key="1">
    <citation type="journal article" date="2020" name="Nature">
        <title>Giant virus diversity and host interactions through global metagenomics.</title>
        <authorList>
            <person name="Schulz F."/>
            <person name="Roux S."/>
            <person name="Paez-Espino D."/>
            <person name="Jungbluth S."/>
            <person name="Walsh D.A."/>
            <person name="Denef V.J."/>
            <person name="McMahon K.D."/>
            <person name="Konstantinidis K.T."/>
            <person name="Eloe-Fadrosh E.A."/>
            <person name="Kyrpides N.C."/>
            <person name="Woyke T."/>
        </authorList>
    </citation>
    <scope>NUCLEOTIDE SEQUENCE</scope>
    <source>
        <strain evidence="2">GVMAG-S-1040241-154</strain>
    </source>
</reference>
<evidence type="ECO:0000313" key="2">
    <source>
        <dbReference type="EMBL" id="QHU07397.1"/>
    </source>
</evidence>
<keyword evidence="1" id="KW-0812">Transmembrane</keyword>
<sequence length="279" mass="33235">MPKKKKILLINIVIFILVCFNLYYLYVIFNKKKKKEKFNNNNNINFLNSNDCKNFIINDDDDYVKKFNRYDLIARNVKSSDEYIEKTSKCFTDFTDKQKNVLRLSCKNADKFFENYNILINGKELLNIPWNLALSKYNNNYEYEEGLPHTRNNIIFLSEKIIPNEINSEIISLLIHEKIHIYQRYNKAKINKVIEKLGYKEIDNMYIDKIRSNPDLNHTIYIDKENNVSGCIYNSDNPNSITDANCINSDVKLEHPYELMAYQIADLYKYNNMEIYKNI</sequence>
<accession>A0A6C0JSH6</accession>
<name>A0A6C0JSH6_9ZZZZ</name>
<protein>
    <submittedName>
        <fullName evidence="2">Uncharacterized protein</fullName>
    </submittedName>
</protein>
<feature type="transmembrane region" description="Helical" evidence="1">
    <location>
        <begin position="7"/>
        <end position="29"/>
    </location>
</feature>
<organism evidence="2">
    <name type="scientific">viral metagenome</name>
    <dbReference type="NCBI Taxonomy" id="1070528"/>
    <lineage>
        <taxon>unclassified sequences</taxon>
        <taxon>metagenomes</taxon>
        <taxon>organismal metagenomes</taxon>
    </lineage>
</organism>
<evidence type="ECO:0000256" key="1">
    <source>
        <dbReference type="SAM" id="Phobius"/>
    </source>
</evidence>
<dbReference type="EMBL" id="MN740684">
    <property type="protein sequence ID" value="QHU07397.1"/>
    <property type="molecule type" value="Genomic_DNA"/>
</dbReference>
<proteinExistence type="predicted"/>
<dbReference type="AlphaFoldDB" id="A0A6C0JSH6"/>
<keyword evidence="1" id="KW-1133">Transmembrane helix</keyword>